<keyword evidence="8" id="KW-0418">Kinase</keyword>
<dbReference type="Gene3D" id="3.30.1110.10">
    <property type="match status" value="1"/>
</dbReference>
<feature type="active site" description="Proton acceptor" evidence="10">
    <location>
        <position position="364"/>
    </location>
</feature>
<dbReference type="InterPro" id="IPR001805">
    <property type="entry name" value="Adenokinase"/>
</dbReference>
<reference evidence="13" key="1">
    <citation type="submission" date="2014-03" db="EMBL/GenBank/DDBJ databases">
        <authorList>
            <person name="Aksoy S."/>
            <person name="Warren W."/>
            <person name="Wilson R.K."/>
        </authorList>
    </citation>
    <scope>NUCLEOTIDE SEQUENCE [LARGE SCALE GENOMIC DNA]</scope>
    <source>
        <strain evidence="13">IAEA</strain>
    </source>
</reference>
<dbReference type="PROSITE" id="PS00583">
    <property type="entry name" value="PFKB_KINASES_1"/>
    <property type="match status" value="1"/>
</dbReference>
<dbReference type="GO" id="GO:0005634">
    <property type="term" value="C:nucleus"/>
    <property type="evidence" value="ECO:0007669"/>
    <property type="project" value="TreeGrafter"/>
</dbReference>
<evidence type="ECO:0000256" key="1">
    <source>
        <dbReference type="ARBA" id="ARBA00001946"/>
    </source>
</evidence>
<dbReference type="Gene3D" id="3.40.1190.20">
    <property type="match status" value="1"/>
</dbReference>
<dbReference type="Proteomes" id="UP000091820">
    <property type="component" value="Unassembled WGS sequence"/>
</dbReference>
<evidence type="ECO:0000313" key="13">
    <source>
        <dbReference type="Proteomes" id="UP000091820"/>
    </source>
</evidence>
<organism evidence="12 13">
    <name type="scientific">Glossina brevipalpis</name>
    <dbReference type="NCBI Taxonomy" id="37001"/>
    <lineage>
        <taxon>Eukaryota</taxon>
        <taxon>Metazoa</taxon>
        <taxon>Ecdysozoa</taxon>
        <taxon>Arthropoda</taxon>
        <taxon>Hexapoda</taxon>
        <taxon>Insecta</taxon>
        <taxon>Pterygota</taxon>
        <taxon>Neoptera</taxon>
        <taxon>Endopterygota</taxon>
        <taxon>Diptera</taxon>
        <taxon>Brachycera</taxon>
        <taxon>Muscomorpha</taxon>
        <taxon>Hippoboscoidea</taxon>
        <taxon>Glossinidae</taxon>
        <taxon>Glossina</taxon>
    </lineage>
</organism>
<keyword evidence="9" id="KW-0067">ATP-binding</keyword>
<dbReference type="InterPro" id="IPR011611">
    <property type="entry name" value="PfkB_dom"/>
</dbReference>
<evidence type="ECO:0000256" key="5">
    <source>
        <dbReference type="ARBA" id="ARBA00022679"/>
    </source>
</evidence>
<dbReference type="InterPro" id="IPR002173">
    <property type="entry name" value="Carboh/pur_kinase_PfkB_CS"/>
</dbReference>
<evidence type="ECO:0000256" key="7">
    <source>
        <dbReference type="ARBA" id="ARBA00022741"/>
    </source>
</evidence>
<name>A0A1A9W136_9MUSC</name>
<evidence type="ECO:0000313" key="12">
    <source>
        <dbReference type="EnsemblMetazoa" id="GBRI002462-PA"/>
    </source>
</evidence>
<comment type="pathway">
    <text evidence="2">Purine metabolism; AMP biosynthesis via salvage pathway; AMP from adenosine: step 1/1.</text>
</comment>
<keyword evidence="6" id="KW-0660">Purine salvage</keyword>
<dbReference type="SUPFAM" id="SSF53613">
    <property type="entry name" value="Ribokinase-like"/>
    <property type="match status" value="1"/>
</dbReference>
<dbReference type="Pfam" id="PF00294">
    <property type="entry name" value="PfkB"/>
    <property type="match status" value="1"/>
</dbReference>
<dbReference type="EnsemblMetazoa" id="GBRI002462-RA">
    <property type="protein sequence ID" value="GBRI002462-PA"/>
    <property type="gene ID" value="GBRI002462"/>
</dbReference>
<accession>A0A1A9W136</accession>
<dbReference type="STRING" id="37001.A0A1A9W136"/>
<evidence type="ECO:0000256" key="4">
    <source>
        <dbReference type="ARBA" id="ARBA00012119"/>
    </source>
</evidence>
<feature type="domain" description="Carbohydrate kinase PfkB" evidence="11">
    <location>
        <begin position="107"/>
        <end position="402"/>
    </location>
</feature>
<keyword evidence="5" id="KW-0808">Transferase</keyword>
<dbReference type="GO" id="GO:0005829">
    <property type="term" value="C:cytosol"/>
    <property type="evidence" value="ECO:0007669"/>
    <property type="project" value="TreeGrafter"/>
</dbReference>
<dbReference type="GO" id="GO:0044209">
    <property type="term" value="P:AMP salvage"/>
    <property type="evidence" value="ECO:0007669"/>
    <property type="project" value="UniProtKB-UniPathway"/>
</dbReference>
<evidence type="ECO:0000259" key="11">
    <source>
        <dbReference type="Pfam" id="PF00294"/>
    </source>
</evidence>
<dbReference type="EC" id="2.7.1.20" evidence="4"/>
<dbReference type="GO" id="GO:0006166">
    <property type="term" value="P:purine ribonucleoside salvage"/>
    <property type="evidence" value="ECO:0007669"/>
    <property type="project" value="UniProtKB-KW"/>
</dbReference>
<evidence type="ECO:0000256" key="6">
    <source>
        <dbReference type="ARBA" id="ARBA00022726"/>
    </source>
</evidence>
<comment type="similarity">
    <text evidence="3">Belongs to the carbohydrate kinase PfkB family.</text>
</comment>
<dbReference type="PANTHER" id="PTHR45769">
    <property type="entry name" value="ADENOSINE KINASE"/>
    <property type="match status" value="1"/>
</dbReference>
<evidence type="ECO:0000256" key="3">
    <source>
        <dbReference type="ARBA" id="ARBA00010688"/>
    </source>
</evidence>
<dbReference type="InterPro" id="IPR029056">
    <property type="entry name" value="Ribokinase-like"/>
</dbReference>
<dbReference type="GO" id="GO:0006144">
    <property type="term" value="P:purine nucleobase metabolic process"/>
    <property type="evidence" value="ECO:0007669"/>
    <property type="project" value="TreeGrafter"/>
</dbReference>
<dbReference type="CDD" id="cd01168">
    <property type="entry name" value="adenosine_kinase"/>
    <property type="match status" value="1"/>
</dbReference>
<evidence type="ECO:0000256" key="2">
    <source>
        <dbReference type="ARBA" id="ARBA00004801"/>
    </source>
</evidence>
<comment type="cofactor">
    <cofactor evidence="1">
        <name>Mg(2+)</name>
        <dbReference type="ChEBI" id="CHEBI:18420"/>
    </cofactor>
</comment>
<dbReference type="AlphaFoldDB" id="A0A1A9W136"/>
<dbReference type="GO" id="GO:0005524">
    <property type="term" value="F:ATP binding"/>
    <property type="evidence" value="ECO:0007669"/>
    <property type="project" value="UniProtKB-KW"/>
</dbReference>
<keyword evidence="13" id="KW-1185">Reference proteome</keyword>
<evidence type="ECO:0000256" key="10">
    <source>
        <dbReference type="PIRSR" id="PIRSR601805-1"/>
    </source>
</evidence>
<protein>
    <recommendedName>
        <fullName evidence="4">adenosine kinase</fullName>
        <ecNumber evidence="4">2.7.1.20</ecNumber>
    </recommendedName>
</protein>
<evidence type="ECO:0000256" key="8">
    <source>
        <dbReference type="ARBA" id="ARBA00022777"/>
    </source>
</evidence>
<dbReference type="PANTHER" id="PTHR45769:SF5">
    <property type="entry name" value="ADENOSINE KINASE"/>
    <property type="match status" value="1"/>
</dbReference>
<proteinExistence type="inferred from homology"/>
<dbReference type="UniPathway" id="UPA00588">
    <property type="reaction ID" value="UER00659"/>
</dbReference>
<dbReference type="GO" id="GO:0004001">
    <property type="term" value="F:adenosine kinase activity"/>
    <property type="evidence" value="ECO:0007669"/>
    <property type="project" value="UniProtKB-EC"/>
</dbReference>
<reference evidence="12" key="2">
    <citation type="submission" date="2020-05" db="UniProtKB">
        <authorList>
            <consortium name="EnsemblMetazoa"/>
        </authorList>
    </citation>
    <scope>IDENTIFICATION</scope>
    <source>
        <strain evidence="12">IAEA</strain>
    </source>
</reference>
<dbReference type="VEuPathDB" id="VectorBase:GBRI002462"/>
<keyword evidence="7" id="KW-0547">Nucleotide-binding</keyword>
<sequence length="403" mass="45325">MQQQKSNNSERQGKVSVIRQTLIFRKNKMNYLHQIYARIFGDGGGSRDYSIAPKHDFSCTPPKILTFGNVLLDHTAHLESQEILKRHKLSLNARAELDVETLTKVTNEAIGESKEEAHLGGSALNTSRILKKLGTDPMFFGAIGDDKQAHLVQDLLHKADLNSCHYRLQTITDTPTGRCICLVYKNSLALYANIGASSKFSTDFLKKFEREDYNAPFLRSPEKKQIIYIEGFFVPQREDVITFIVRNYVKGRRYLAMNLSANYIVKLNYHHMLYLANHALFIFGNKDEFETFRECWGASNIEELAKGLVQDGATAKVLVITKGSEGVQMITNFVDEQSPPSELTYQTFAATRAENVVDTTGCGDAFAAAFLHYWLDKRSLTECVRFANDIAAKVAGQIGCNLP</sequence>
<evidence type="ECO:0000256" key="9">
    <source>
        <dbReference type="ARBA" id="ARBA00022840"/>
    </source>
</evidence>